<organism evidence="2 3">
    <name type="scientific">Heterodera trifolii</name>
    <dbReference type="NCBI Taxonomy" id="157864"/>
    <lineage>
        <taxon>Eukaryota</taxon>
        <taxon>Metazoa</taxon>
        <taxon>Ecdysozoa</taxon>
        <taxon>Nematoda</taxon>
        <taxon>Chromadorea</taxon>
        <taxon>Rhabditida</taxon>
        <taxon>Tylenchina</taxon>
        <taxon>Tylenchomorpha</taxon>
        <taxon>Tylenchoidea</taxon>
        <taxon>Heteroderidae</taxon>
        <taxon>Heteroderinae</taxon>
        <taxon>Heterodera</taxon>
    </lineage>
</organism>
<reference evidence="2 3" key="1">
    <citation type="submission" date="2024-10" db="EMBL/GenBank/DDBJ databases">
        <authorList>
            <person name="Kim D."/>
        </authorList>
    </citation>
    <scope>NUCLEOTIDE SEQUENCE [LARGE SCALE GENOMIC DNA]</scope>
    <source>
        <strain evidence="2">BH-2024</strain>
    </source>
</reference>
<dbReference type="SUPFAM" id="SSF46565">
    <property type="entry name" value="Chaperone J-domain"/>
    <property type="match status" value="1"/>
</dbReference>
<sequence length="202" mass="23303">MFFTSSRKNNINSINYEKLLPHEWLCVRQNATAEEINENYRKLVRVIHPDKNNQCSDKLFMLITNAKDVLLGQSGNSSSMMDEDHQMDMVFEPFSVVLKKRNCPEIVELLQMLPKSAAEIRGAMGRTDSSLLNHLVKIAGNYALDDMMLAYKKALESNFVCKKCRKQMHLDDICYCYKAKTNCHCNARKCCDTKPEDRGNFF</sequence>
<dbReference type="InterPro" id="IPR036869">
    <property type="entry name" value="J_dom_sf"/>
</dbReference>
<name>A0ABD2KII8_9BILA</name>
<dbReference type="Pfam" id="PF00226">
    <property type="entry name" value="DnaJ"/>
    <property type="match status" value="1"/>
</dbReference>
<dbReference type="PROSITE" id="PS50076">
    <property type="entry name" value="DNAJ_2"/>
    <property type="match status" value="1"/>
</dbReference>
<evidence type="ECO:0000313" key="3">
    <source>
        <dbReference type="Proteomes" id="UP001620626"/>
    </source>
</evidence>
<dbReference type="AlphaFoldDB" id="A0ABD2KII8"/>
<keyword evidence="3" id="KW-1185">Reference proteome</keyword>
<comment type="caution">
    <text evidence="2">The sequence shown here is derived from an EMBL/GenBank/DDBJ whole genome shotgun (WGS) entry which is preliminary data.</text>
</comment>
<feature type="domain" description="J" evidence="1">
    <location>
        <begin position="20"/>
        <end position="85"/>
    </location>
</feature>
<protein>
    <recommendedName>
        <fullName evidence="1">J domain-containing protein</fullName>
    </recommendedName>
</protein>
<dbReference type="CDD" id="cd06257">
    <property type="entry name" value="DnaJ"/>
    <property type="match status" value="1"/>
</dbReference>
<dbReference type="SMART" id="SM00271">
    <property type="entry name" value="DnaJ"/>
    <property type="match status" value="1"/>
</dbReference>
<evidence type="ECO:0000259" key="1">
    <source>
        <dbReference type="PROSITE" id="PS50076"/>
    </source>
</evidence>
<gene>
    <name evidence="2" type="ORF">niasHT_027774</name>
</gene>
<dbReference type="Gene3D" id="1.10.287.110">
    <property type="entry name" value="DnaJ domain"/>
    <property type="match status" value="1"/>
</dbReference>
<evidence type="ECO:0000313" key="2">
    <source>
        <dbReference type="EMBL" id="KAL3102686.1"/>
    </source>
</evidence>
<dbReference type="EMBL" id="JBICBT010000750">
    <property type="protein sequence ID" value="KAL3102686.1"/>
    <property type="molecule type" value="Genomic_DNA"/>
</dbReference>
<dbReference type="InterPro" id="IPR001623">
    <property type="entry name" value="DnaJ_domain"/>
</dbReference>
<accession>A0ABD2KII8</accession>
<proteinExistence type="predicted"/>
<dbReference type="Proteomes" id="UP001620626">
    <property type="component" value="Unassembled WGS sequence"/>
</dbReference>